<evidence type="ECO:0000256" key="7">
    <source>
        <dbReference type="SAM" id="Phobius"/>
    </source>
</evidence>
<dbReference type="SUPFAM" id="SSF103481">
    <property type="entry name" value="Multidrug resistance efflux transporter EmrE"/>
    <property type="match status" value="2"/>
</dbReference>
<proteinExistence type="inferred from homology"/>
<evidence type="ECO:0000256" key="4">
    <source>
        <dbReference type="ARBA" id="ARBA00022692"/>
    </source>
</evidence>
<feature type="transmembrane region" description="Helical" evidence="7">
    <location>
        <begin position="217"/>
        <end position="237"/>
    </location>
</feature>
<dbReference type="AlphaFoldDB" id="Q1AXA1"/>
<protein>
    <recommendedName>
        <fullName evidence="8">EamA domain-containing protein</fullName>
    </recommendedName>
</protein>
<dbReference type="Proteomes" id="UP000006637">
    <property type="component" value="Chromosome"/>
</dbReference>
<name>Q1AXA1_RUBXD</name>
<keyword evidence="4 7" id="KW-0812">Transmembrane</keyword>
<comment type="similarity">
    <text evidence="2">Belongs to the EamA transporter family.</text>
</comment>
<keyword evidence="6 7" id="KW-0472">Membrane</keyword>
<dbReference type="PANTHER" id="PTHR32322:SF18">
    <property type="entry name" value="S-ADENOSYLMETHIONINE_S-ADENOSYLHOMOCYSTEINE TRANSPORTER"/>
    <property type="match status" value="1"/>
</dbReference>
<evidence type="ECO:0000256" key="1">
    <source>
        <dbReference type="ARBA" id="ARBA00004651"/>
    </source>
</evidence>
<dbReference type="InterPro" id="IPR050638">
    <property type="entry name" value="AA-Vitamin_Transporters"/>
</dbReference>
<feature type="transmembrane region" description="Helical" evidence="7">
    <location>
        <begin position="69"/>
        <end position="92"/>
    </location>
</feature>
<feature type="transmembrane region" description="Helical" evidence="7">
    <location>
        <begin position="36"/>
        <end position="57"/>
    </location>
</feature>
<evidence type="ECO:0000256" key="5">
    <source>
        <dbReference type="ARBA" id="ARBA00022989"/>
    </source>
</evidence>
<dbReference type="GO" id="GO:0005886">
    <property type="term" value="C:plasma membrane"/>
    <property type="evidence" value="ECO:0007669"/>
    <property type="project" value="UniProtKB-SubCell"/>
</dbReference>
<feature type="domain" description="EamA" evidence="8">
    <location>
        <begin position="156"/>
        <end position="291"/>
    </location>
</feature>
<feature type="transmembrane region" description="Helical" evidence="7">
    <location>
        <begin position="184"/>
        <end position="205"/>
    </location>
</feature>
<keyword evidence="5 7" id="KW-1133">Transmembrane helix</keyword>
<feature type="transmembrane region" description="Helical" evidence="7">
    <location>
        <begin position="155"/>
        <end position="177"/>
    </location>
</feature>
<dbReference type="InterPro" id="IPR037185">
    <property type="entry name" value="EmrE-like"/>
</dbReference>
<feature type="transmembrane region" description="Helical" evidence="7">
    <location>
        <begin position="274"/>
        <end position="291"/>
    </location>
</feature>
<comment type="subcellular location">
    <subcellularLocation>
        <location evidence="1">Cell membrane</location>
        <topology evidence="1">Multi-pass membrane protein</topology>
    </subcellularLocation>
</comment>
<keyword evidence="10" id="KW-1185">Reference proteome</keyword>
<dbReference type="PhylomeDB" id="Q1AXA1"/>
<dbReference type="OrthoDB" id="9812547at2"/>
<evidence type="ECO:0000256" key="3">
    <source>
        <dbReference type="ARBA" id="ARBA00022475"/>
    </source>
</evidence>
<dbReference type="PANTHER" id="PTHR32322">
    <property type="entry name" value="INNER MEMBRANE TRANSPORTER"/>
    <property type="match status" value="1"/>
</dbReference>
<gene>
    <name evidence="9" type="ordered locus">Rxyl_1011</name>
</gene>
<evidence type="ECO:0000256" key="6">
    <source>
        <dbReference type="ARBA" id="ARBA00023136"/>
    </source>
</evidence>
<dbReference type="Pfam" id="PF00892">
    <property type="entry name" value="EamA"/>
    <property type="match status" value="2"/>
</dbReference>
<accession>Q1AXA1</accession>
<feature type="transmembrane region" description="Helical" evidence="7">
    <location>
        <begin position="130"/>
        <end position="149"/>
    </location>
</feature>
<evidence type="ECO:0000313" key="10">
    <source>
        <dbReference type="Proteomes" id="UP000006637"/>
    </source>
</evidence>
<evidence type="ECO:0000259" key="8">
    <source>
        <dbReference type="Pfam" id="PF00892"/>
    </source>
</evidence>
<dbReference type="EMBL" id="CP000386">
    <property type="protein sequence ID" value="ABG03977.1"/>
    <property type="molecule type" value="Genomic_DNA"/>
</dbReference>
<dbReference type="eggNOG" id="COG0697">
    <property type="taxonomic scope" value="Bacteria"/>
</dbReference>
<dbReference type="HOGENOM" id="CLU_033863_5_0_11"/>
<evidence type="ECO:0000313" key="9">
    <source>
        <dbReference type="EMBL" id="ABG03977.1"/>
    </source>
</evidence>
<dbReference type="KEGG" id="rxy:Rxyl_1011"/>
<dbReference type="InterPro" id="IPR000620">
    <property type="entry name" value="EamA_dom"/>
</dbReference>
<evidence type="ECO:0000256" key="2">
    <source>
        <dbReference type="ARBA" id="ARBA00007362"/>
    </source>
</evidence>
<sequence>MKGSGRPGALLLLFALLVLFWGTAFAAIKIGVSYCPPLLFAGLRALLGGAVMVPLALARDGVPDLRRGWRAFALLSLLNVVLFFGLQTYAVLLLPSGSAALLVYLQPILVGLLAWPLLGERLSAGGVAGLLLGFAGIAVVGAGSLSGGLEALSPAGVALGAASALAWAAGTVCFKMVQDGVSTLWSVAVQFVAGGGVLTAAGALVEGWGRVAWGAGAFWASLLYASLVGVSLAWIIWFSLVRAGEASRVSAYIFAVPLTAVAVGVIFLDEPFGPALLLGAALVVAGIYLVNRSGRVAP</sequence>
<reference evidence="9 10" key="1">
    <citation type="submission" date="2006-06" db="EMBL/GenBank/DDBJ databases">
        <title>Complete sequence of Rubrobacter xylanophilus DSM 9941.</title>
        <authorList>
            <consortium name="US DOE Joint Genome Institute"/>
            <person name="Copeland A."/>
            <person name="Lucas S."/>
            <person name="Lapidus A."/>
            <person name="Barry K."/>
            <person name="Detter J.C."/>
            <person name="Glavina del Rio T."/>
            <person name="Hammon N."/>
            <person name="Israni S."/>
            <person name="Dalin E."/>
            <person name="Tice H."/>
            <person name="Pitluck S."/>
            <person name="Munk A.C."/>
            <person name="Brettin T."/>
            <person name="Bruce D."/>
            <person name="Han C."/>
            <person name="Tapia R."/>
            <person name="Gilna P."/>
            <person name="Schmutz J."/>
            <person name="Larimer F."/>
            <person name="Land M."/>
            <person name="Hauser L."/>
            <person name="Kyrpides N."/>
            <person name="Lykidis A."/>
            <person name="da Costa M.S."/>
            <person name="Rainey F.A."/>
            <person name="Empadinhas N."/>
            <person name="Jolivet E."/>
            <person name="Battista J.R."/>
            <person name="Richardson P."/>
        </authorList>
    </citation>
    <scope>NUCLEOTIDE SEQUENCE [LARGE SCALE GENOMIC DNA]</scope>
    <source>
        <strain evidence="10">DSM 9941 / NBRC 16129 / PRD-1</strain>
    </source>
</reference>
<feature type="domain" description="EamA" evidence="8">
    <location>
        <begin position="11"/>
        <end position="140"/>
    </location>
</feature>
<feature type="transmembrane region" description="Helical" evidence="7">
    <location>
        <begin position="98"/>
        <end position="118"/>
    </location>
</feature>
<organism evidence="9 10">
    <name type="scientific">Rubrobacter xylanophilus (strain DSM 9941 / JCM 11954 / NBRC 16129 / PRD-1)</name>
    <dbReference type="NCBI Taxonomy" id="266117"/>
    <lineage>
        <taxon>Bacteria</taxon>
        <taxon>Bacillati</taxon>
        <taxon>Actinomycetota</taxon>
        <taxon>Rubrobacteria</taxon>
        <taxon>Rubrobacterales</taxon>
        <taxon>Rubrobacteraceae</taxon>
        <taxon>Rubrobacter</taxon>
    </lineage>
</organism>
<keyword evidence="3" id="KW-1003">Cell membrane</keyword>
<dbReference type="RefSeq" id="WP_011563995.1">
    <property type="nucleotide sequence ID" value="NC_008148.1"/>
</dbReference>
<feature type="transmembrane region" description="Helical" evidence="7">
    <location>
        <begin position="249"/>
        <end position="268"/>
    </location>
</feature>